<accession>A0A7X5ZSV0</accession>
<keyword evidence="2" id="KW-0472">Membrane</keyword>
<protein>
    <recommendedName>
        <fullName evidence="5">DUF4234 domain-containing protein</fullName>
    </recommendedName>
</protein>
<proteinExistence type="predicted"/>
<feature type="compositionally biased region" description="Basic and acidic residues" evidence="1">
    <location>
        <begin position="1"/>
        <end position="12"/>
    </location>
</feature>
<sequence length="250" mass="29679">MTHSEHEAEHSAQHFPSDPSPPQDKFDHADLIQSAVRIDRAIKQRRDTDVQLVNWWLYFLLLSWITLGIYSIYLFFVRISRIDNFSQRKHAYYSALLEWTGREAAARNRQDIARQELADLGQHVSLAYQRELRPIKAGLSFVLTLLTVGIYYFFVLYRLNRYWWDAQLVEQDFDDKLSQVWTKLGIINYPLNFEVDQHKRRSYPLYLILSLLTGGIWGAVWDYQIHTDPDNLFNEYHQVEDSVLQTVRSH</sequence>
<evidence type="ECO:0008006" key="5">
    <source>
        <dbReference type="Google" id="ProtNLM"/>
    </source>
</evidence>
<keyword evidence="2" id="KW-1133">Transmembrane helix</keyword>
<feature type="transmembrane region" description="Helical" evidence="2">
    <location>
        <begin position="55"/>
        <end position="79"/>
    </location>
</feature>
<comment type="caution">
    <text evidence="3">The sequence shown here is derived from an EMBL/GenBank/DDBJ whole genome shotgun (WGS) entry which is preliminary data.</text>
</comment>
<dbReference type="RefSeq" id="WP_167175118.1">
    <property type="nucleotide sequence ID" value="NZ_JAAOYM010000001.1"/>
</dbReference>
<keyword evidence="4" id="KW-1185">Reference proteome</keyword>
<evidence type="ECO:0000313" key="3">
    <source>
        <dbReference type="EMBL" id="NIJ14292.1"/>
    </source>
</evidence>
<feature type="transmembrane region" description="Helical" evidence="2">
    <location>
        <begin position="203"/>
        <end position="221"/>
    </location>
</feature>
<reference evidence="3 4" key="1">
    <citation type="submission" date="2020-03" db="EMBL/GenBank/DDBJ databases">
        <title>Sequencing the genomes of 1000 actinobacteria strains.</title>
        <authorList>
            <person name="Klenk H.-P."/>
        </authorList>
    </citation>
    <scope>NUCLEOTIDE SEQUENCE [LARGE SCALE GENOMIC DNA]</scope>
    <source>
        <strain evidence="3 4">DSM 45685</strain>
    </source>
</reference>
<name>A0A7X5ZSV0_9PSEU</name>
<gene>
    <name evidence="3" type="ORF">FHU38_004636</name>
</gene>
<dbReference type="EMBL" id="JAAOYM010000001">
    <property type="protein sequence ID" value="NIJ14292.1"/>
    <property type="molecule type" value="Genomic_DNA"/>
</dbReference>
<evidence type="ECO:0000256" key="2">
    <source>
        <dbReference type="SAM" id="Phobius"/>
    </source>
</evidence>
<feature type="region of interest" description="Disordered" evidence="1">
    <location>
        <begin position="1"/>
        <end position="23"/>
    </location>
</feature>
<dbReference type="AlphaFoldDB" id="A0A7X5ZSV0"/>
<keyword evidence="2" id="KW-0812">Transmembrane</keyword>
<feature type="transmembrane region" description="Helical" evidence="2">
    <location>
        <begin position="137"/>
        <end position="157"/>
    </location>
</feature>
<organism evidence="3 4">
    <name type="scientific">Saccharomonospora amisosensis</name>
    <dbReference type="NCBI Taxonomy" id="1128677"/>
    <lineage>
        <taxon>Bacteria</taxon>
        <taxon>Bacillati</taxon>
        <taxon>Actinomycetota</taxon>
        <taxon>Actinomycetes</taxon>
        <taxon>Pseudonocardiales</taxon>
        <taxon>Pseudonocardiaceae</taxon>
        <taxon>Saccharomonospora</taxon>
    </lineage>
</organism>
<evidence type="ECO:0000313" key="4">
    <source>
        <dbReference type="Proteomes" id="UP000545493"/>
    </source>
</evidence>
<dbReference type="Proteomes" id="UP000545493">
    <property type="component" value="Unassembled WGS sequence"/>
</dbReference>
<evidence type="ECO:0000256" key="1">
    <source>
        <dbReference type="SAM" id="MobiDB-lite"/>
    </source>
</evidence>